<organism evidence="1 2">
    <name type="scientific">Actinoalloteichus hoggarensis</name>
    <dbReference type="NCBI Taxonomy" id="1470176"/>
    <lineage>
        <taxon>Bacteria</taxon>
        <taxon>Bacillati</taxon>
        <taxon>Actinomycetota</taxon>
        <taxon>Actinomycetes</taxon>
        <taxon>Pseudonocardiales</taxon>
        <taxon>Pseudonocardiaceae</taxon>
        <taxon>Actinoalloteichus</taxon>
    </lineage>
</organism>
<proteinExistence type="predicted"/>
<reference evidence="1 2" key="1">
    <citation type="submission" date="2017-07" db="EMBL/GenBank/DDBJ databases">
        <title>Complete genome sequence of Actinoalloteichus hoggarensis DSM 45943, type strain of Actinoalloteichus hoggarensis.</title>
        <authorList>
            <person name="Ruckert C."/>
            <person name="Nouioui I."/>
            <person name="Willmese J."/>
            <person name="van Wezel G."/>
            <person name="Klenk H.-P."/>
            <person name="Kalinowski J."/>
            <person name="Zotchev S.B."/>
        </authorList>
    </citation>
    <scope>NUCLEOTIDE SEQUENCE [LARGE SCALE GENOMIC DNA]</scope>
    <source>
        <strain evidence="1 2">DSM 45943</strain>
    </source>
</reference>
<sequence length="43" mass="4830">MGDSYEVDPELLPQAIADLEEALFQLDQLRFDADQHGNKRVAA</sequence>
<evidence type="ECO:0000313" key="1">
    <source>
        <dbReference type="EMBL" id="ASO22990.1"/>
    </source>
</evidence>
<dbReference type="AlphaFoldDB" id="A0A221WAD8"/>
<dbReference type="EMBL" id="CP022521">
    <property type="protein sequence ID" value="ASO22990.1"/>
    <property type="molecule type" value="Genomic_DNA"/>
</dbReference>
<dbReference type="RefSeq" id="WP_260404338.1">
    <property type="nucleotide sequence ID" value="NZ_CP022521.1"/>
</dbReference>
<protein>
    <submittedName>
        <fullName evidence="1">Uncharacterized protein</fullName>
    </submittedName>
</protein>
<dbReference type="KEGG" id="ahg:AHOG_26960"/>
<dbReference type="Proteomes" id="UP000204221">
    <property type="component" value="Chromosome"/>
</dbReference>
<accession>A0A221WAD8</accession>
<keyword evidence="2" id="KW-1185">Reference proteome</keyword>
<evidence type="ECO:0000313" key="2">
    <source>
        <dbReference type="Proteomes" id="UP000204221"/>
    </source>
</evidence>
<name>A0A221WAD8_9PSEU</name>
<gene>
    <name evidence="1" type="ORF">AHOG_26960</name>
</gene>